<dbReference type="PANTHER" id="PTHR11046:SF11">
    <property type="entry name" value="EXODEOXYRIBONUCLEASE I"/>
    <property type="match status" value="1"/>
</dbReference>
<dbReference type="InterPro" id="IPR034747">
    <property type="entry name" value="EXOI_SH3"/>
</dbReference>
<dbReference type="InterPro" id="IPR013520">
    <property type="entry name" value="Ribonucl_H"/>
</dbReference>
<comment type="caution">
    <text evidence="17">The sequence shown here is derived from an EMBL/GenBank/DDBJ whole genome shotgun (WGS) entry which is preliminary data.</text>
</comment>
<comment type="catalytic activity">
    <reaction evidence="1 14">
        <text>Exonucleolytic cleavage in the 3'- to 5'-direction to yield nucleoside 5'-phosphates.</text>
        <dbReference type="EC" id="3.1.11.1"/>
    </reaction>
</comment>
<feature type="domain" description="ExoI C-terminal" evidence="16">
    <location>
        <begin position="369"/>
        <end position="490"/>
    </location>
</feature>
<evidence type="ECO:0000256" key="7">
    <source>
        <dbReference type="ARBA" id="ARBA00022763"/>
    </source>
</evidence>
<dbReference type="Gene3D" id="1.10.287.1240">
    <property type="match status" value="1"/>
</dbReference>
<dbReference type="Gene3D" id="3.30.420.10">
    <property type="entry name" value="Ribonuclease H-like superfamily/Ribonuclease H"/>
    <property type="match status" value="1"/>
</dbReference>
<dbReference type="Gene3D" id="3.30.1520.20">
    <property type="entry name" value="Exonuclease ExoI, domain 2"/>
    <property type="match status" value="1"/>
</dbReference>
<keyword evidence="7 14" id="KW-0227">DNA damage</keyword>
<evidence type="ECO:0000313" key="18">
    <source>
        <dbReference type="Proteomes" id="UP001500133"/>
    </source>
</evidence>
<reference evidence="18" key="1">
    <citation type="journal article" date="2019" name="Int. J. Syst. Evol. Microbiol.">
        <title>The Global Catalogue of Microorganisms (GCM) 10K type strain sequencing project: providing services to taxonomists for standard genome sequencing and annotation.</title>
        <authorList>
            <consortium name="The Broad Institute Genomics Platform"/>
            <consortium name="The Broad Institute Genome Sequencing Center for Infectious Disease"/>
            <person name="Wu L."/>
            <person name="Ma J."/>
        </authorList>
    </citation>
    <scope>NUCLEOTIDE SEQUENCE [LARGE SCALE GENOMIC DNA]</scope>
    <source>
        <strain evidence="18">JCM 16914</strain>
    </source>
</reference>
<keyword evidence="8 14" id="KW-0378">Hydrolase</keyword>
<dbReference type="SMART" id="SM00479">
    <property type="entry name" value="EXOIII"/>
    <property type="match status" value="1"/>
</dbReference>
<evidence type="ECO:0000256" key="12">
    <source>
        <dbReference type="ARBA" id="ARBA00023204"/>
    </source>
</evidence>
<evidence type="ECO:0000256" key="9">
    <source>
        <dbReference type="ARBA" id="ARBA00022839"/>
    </source>
</evidence>
<dbReference type="Proteomes" id="UP001500133">
    <property type="component" value="Unassembled WGS sequence"/>
</dbReference>
<gene>
    <name evidence="17" type="primary">sbcB</name>
    <name evidence="17" type="ORF">GCM10022228_23440</name>
</gene>
<name>A0ABP7M3R2_9GAMM</name>
<dbReference type="EC" id="3.1.11.1" evidence="3 14"/>
<dbReference type="InterPro" id="IPR013620">
    <property type="entry name" value="Exonuc_1_SH3"/>
</dbReference>
<evidence type="ECO:0000256" key="4">
    <source>
        <dbReference type="ARBA" id="ARBA00019900"/>
    </source>
</evidence>
<dbReference type="InterPro" id="IPR058561">
    <property type="entry name" value="Exonuc_1_C"/>
</dbReference>
<keyword evidence="18" id="KW-1185">Reference proteome</keyword>
<evidence type="ECO:0000256" key="13">
    <source>
        <dbReference type="ARBA" id="ARBA00046792"/>
    </source>
</evidence>
<dbReference type="InterPro" id="IPR012337">
    <property type="entry name" value="RNaseH-like_sf"/>
</dbReference>
<evidence type="ECO:0000256" key="11">
    <source>
        <dbReference type="ARBA" id="ARBA00023125"/>
    </source>
</evidence>
<evidence type="ECO:0000256" key="1">
    <source>
        <dbReference type="ARBA" id="ARBA00000563"/>
    </source>
</evidence>
<organism evidence="17 18">
    <name type="scientific">Halomonas cibimaris</name>
    <dbReference type="NCBI Taxonomy" id="657012"/>
    <lineage>
        <taxon>Bacteria</taxon>
        <taxon>Pseudomonadati</taxon>
        <taxon>Pseudomonadota</taxon>
        <taxon>Gammaproteobacteria</taxon>
        <taxon>Oceanospirillales</taxon>
        <taxon>Halomonadaceae</taxon>
        <taxon>Halomonas</taxon>
    </lineage>
</organism>
<dbReference type="Gene3D" id="1.20.1280.70">
    <property type="entry name" value="Exonuclease ExoI, domain 3"/>
    <property type="match status" value="1"/>
</dbReference>
<keyword evidence="11" id="KW-0238">DNA-binding</keyword>
<evidence type="ECO:0000256" key="2">
    <source>
        <dbReference type="ARBA" id="ARBA00001946"/>
    </source>
</evidence>
<dbReference type="NCBIfam" id="NF008746">
    <property type="entry name" value="PRK11779.1"/>
    <property type="match status" value="1"/>
</dbReference>
<dbReference type="InterPro" id="IPR022894">
    <property type="entry name" value="Oligoribonuclease"/>
</dbReference>
<dbReference type="PIRSF" id="PIRSF000977">
    <property type="entry name" value="Exodeoxyribonuclease_I"/>
    <property type="match status" value="1"/>
</dbReference>
<comment type="cofactor">
    <cofactor evidence="2">
        <name>Mg(2+)</name>
        <dbReference type="ChEBI" id="CHEBI:18420"/>
    </cofactor>
</comment>
<evidence type="ECO:0000256" key="10">
    <source>
        <dbReference type="ARBA" id="ARBA00022842"/>
    </source>
</evidence>
<accession>A0ABP7M3R2</accession>
<proteinExistence type="predicted"/>
<evidence type="ECO:0000256" key="3">
    <source>
        <dbReference type="ARBA" id="ARBA00012108"/>
    </source>
</evidence>
<dbReference type="RefSeq" id="WP_344705131.1">
    <property type="nucleotide sequence ID" value="NZ_BAAAZT010000077.1"/>
</dbReference>
<dbReference type="SUPFAM" id="SSF53098">
    <property type="entry name" value="Ribonuclease H-like"/>
    <property type="match status" value="1"/>
</dbReference>
<dbReference type="Pfam" id="PF08411">
    <property type="entry name" value="ExoI_SH3"/>
    <property type="match status" value="1"/>
</dbReference>
<dbReference type="EMBL" id="BAAAZT010000077">
    <property type="protein sequence ID" value="GAA3911367.1"/>
    <property type="molecule type" value="Genomic_DNA"/>
</dbReference>
<dbReference type="PROSITE" id="PS51785">
    <property type="entry name" value="EXOI_C"/>
    <property type="match status" value="1"/>
</dbReference>
<dbReference type="PROSITE" id="PS51784">
    <property type="entry name" value="EXOI_SH3"/>
    <property type="match status" value="1"/>
</dbReference>
<dbReference type="Pfam" id="PF26016">
    <property type="entry name" value="ExoI_C"/>
    <property type="match status" value="1"/>
</dbReference>
<dbReference type="Pfam" id="PF00929">
    <property type="entry name" value="RNase_T"/>
    <property type="match status" value="1"/>
</dbReference>
<keyword evidence="10" id="KW-0460">Magnesium</keyword>
<dbReference type="InterPro" id="IPR038649">
    <property type="entry name" value="EXOI_SH3_sf"/>
</dbReference>
<sequence>MAPPNAAPASFLWHDYETFGADTRRDRPAQFAAIRTDAALNEIGEPVTLYCKPADDDLPHPMACLITGITPQKAQRRGLPEAEFAGRVLDCMSEPGTCVVGYNSLRFDDEVTRQLFYRNLIDPYAREWQNGNSRWDLIDVVRAFYALRPAGIEWPLRDDGAPSFKLEDLTAANGIEHAGAHDALADVRATIALARLLREKNAGLFDYLLKRRGKRAVARQLNLPEAKPMLHISRRYPASRACSALVMPLAEHPTNPNGVIVYDLSVAPDDLLALSAEQVRERVFVSQADLSEGEARIPLKVIHINRCPVLFPASFLKDVDGPHRGEYGDLVARLGIDLPACRTHWKALHATPGIAAKAAEVFAAPPREEVADPDLMLYAGGFFSRADRQQMEQVRRTPAWDLVGQRFAFQDPRLEEMLFRYRARSYPETLEGEERARWEAFRWERLNNPALSGFTLKDFAREIEQYNQQSLDDHSRRILEELVMYVEAMLPAQAFDG</sequence>
<evidence type="ECO:0000313" key="17">
    <source>
        <dbReference type="EMBL" id="GAA3911367.1"/>
    </source>
</evidence>
<comment type="subunit">
    <text evidence="13">Monomer. Interacts with ssb (via C-terminus); this interaction stimulates the exonuclease activity by recruiting the enzyme to its substrate.</text>
</comment>
<evidence type="ECO:0000259" key="16">
    <source>
        <dbReference type="PROSITE" id="PS51785"/>
    </source>
</evidence>
<keyword evidence="9 14" id="KW-0269">Exonuclease</keyword>
<feature type="domain" description="ExoI SH3-like" evidence="15">
    <location>
        <begin position="202"/>
        <end position="366"/>
    </location>
</feature>
<keyword evidence="12 14" id="KW-0234">DNA repair</keyword>
<evidence type="ECO:0000259" key="15">
    <source>
        <dbReference type="PROSITE" id="PS51784"/>
    </source>
</evidence>
<keyword evidence="5 14" id="KW-0540">Nuclease</keyword>
<dbReference type="InterPro" id="IPR023607">
    <property type="entry name" value="Exodeoxyribonuclease_I"/>
</dbReference>
<keyword evidence="6" id="KW-0479">Metal-binding</keyword>
<dbReference type="InterPro" id="IPR036397">
    <property type="entry name" value="RNaseH_sf"/>
</dbReference>
<protein>
    <recommendedName>
        <fullName evidence="4 14">Exodeoxyribonuclease I</fullName>
        <ecNumber evidence="3 14">3.1.11.1</ecNumber>
    </recommendedName>
</protein>
<dbReference type="PANTHER" id="PTHR11046">
    <property type="entry name" value="OLIGORIBONUCLEASE, MITOCHONDRIAL"/>
    <property type="match status" value="1"/>
</dbReference>
<evidence type="ECO:0000256" key="14">
    <source>
        <dbReference type="PIRNR" id="PIRNR000977"/>
    </source>
</evidence>
<dbReference type="CDD" id="cd06138">
    <property type="entry name" value="ExoI_N"/>
    <property type="match status" value="1"/>
</dbReference>
<evidence type="ECO:0000256" key="8">
    <source>
        <dbReference type="ARBA" id="ARBA00022801"/>
    </source>
</evidence>
<evidence type="ECO:0000256" key="6">
    <source>
        <dbReference type="ARBA" id="ARBA00022723"/>
    </source>
</evidence>
<evidence type="ECO:0000256" key="5">
    <source>
        <dbReference type="ARBA" id="ARBA00022722"/>
    </source>
</evidence>